<dbReference type="KEGG" id="cal:CAALFM_C102410CA"/>
<feature type="transmembrane region" description="Helical" evidence="5">
    <location>
        <begin position="142"/>
        <end position="160"/>
    </location>
</feature>
<gene>
    <name evidence="7" type="ordered locus">CAALFM_C102410CA</name>
    <name evidence="6" type="ordered locus">orf19.10445</name>
</gene>
<dbReference type="SMART" id="SM01160">
    <property type="entry name" value="DUF1751"/>
    <property type="match status" value="1"/>
</dbReference>
<accession>A0A1D8PCS2</accession>
<dbReference type="SUPFAM" id="SSF144091">
    <property type="entry name" value="Rhomboid-like"/>
    <property type="match status" value="1"/>
</dbReference>
<reference evidence="7 8" key="2">
    <citation type="journal article" date="2007" name="Genome Biol.">
        <title>Assembly of the Candida albicans genome into sixteen supercontigs aligned on the eight chromosomes.</title>
        <authorList>
            <person name="van het Hoog M."/>
            <person name="Rast T.J."/>
            <person name="Martchenko M."/>
            <person name="Grindle S."/>
            <person name="Dignard D."/>
            <person name="Hogues H."/>
            <person name="Cuomo C."/>
            <person name="Berriman M."/>
            <person name="Scherer S."/>
            <person name="Magee B.B."/>
            <person name="Whiteway M."/>
            <person name="Chibana H."/>
            <person name="Nantel A."/>
            <person name="Magee P.T."/>
        </authorList>
    </citation>
    <scope>GENOME REANNOTATION</scope>
    <source>
        <strain evidence="8">SC5314 / ATCC MYA-2876</strain>
    </source>
</reference>
<comment type="subcellular location">
    <subcellularLocation>
        <location evidence="1">Membrane</location>
        <topology evidence="1">Multi-pass membrane protein</topology>
    </subcellularLocation>
</comment>
<keyword evidence="4 5" id="KW-0472">Membrane</keyword>
<dbReference type="EMBL" id="CP017623">
    <property type="protein sequence ID" value="AOW25925.1"/>
    <property type="molecule type" value="Genomic_DNA"/>
</dbReference>
<organism evidence="7 8">
    <name type="scientific">Candida albicans (strain SC5314 / ATCC MYA-2876)</name>
    <name type="common">Yeast</name>
    <dbReference type="NCBI Taxonomy" id="237561"/>
    <lineage>
        <taxon>Eukaryota</taxon>
        <taxon>Fungi</taxon>
        <taxon>Dikarya</taxon>
        <taxon>Ascomycota</taxon>
        <taxon>Saccharomycotina</taxon>
        <taxon>Pichiomycetes</taxon>
        <taxon>Debaryomycetaceae</taxon>
        <taxon>Candida/Lodderomyces clade</taxon>
        <taxon>Candida</taxon>
    </lineage>
</organism>
<sequence>MSILRGHKLPKSSKILLGLLTGISILLLVLKYQQFQSLQSSSEEIKLHDVKISFIQLIPRSTIYNPWVLILSIFAEISIISFIFSFVVLYIGSKFAERFWGNYLEVIKFVIIVGSITNLITVIIAIISNIIRQDGKNMDQPLGGGISYYFGFLVVCKQLIPEHNIVLFQGLINFRVKHVPFALIIFLSLWSIIISQSLYPAIPSIGSFFVSYFYLRFFQSLNTEPTLPIATTTTSTTTTNSGNNGSSIDMQNSSIMIGDASDTFQLIDFFPQVTRPILTPIFQHGYDISVFLGIITPFNDEIVEQSNLRAQKRQEQTNQTQKNVAKSVAERRRQVALQVIEDRINKETAANGAVTNQ</sequence>
<dbReference type="InterPro" id="IPR035952">
    <property type="entry name" value="Rhomboid-like_sf"/>
</dbReference>
<dbReference type="InterPro" id="IPR013861">
    <property type="entry name" value="TMEM115/Pdh1/Rbl19"/>
</dbReference>
<evidence type="ECO:0000256" key="2">
    <source>
        <dbReference type="ARBA" id="ARBA00022692"/>
    </source>
</evidence>
<evidence type="ECO:0000256" key="5">
    <source>
        <dbReference type="SAM" id="Phobius"/>
    </source>
</evidence>
<dbReference type="Proteomes" id="UP000000559">
    <property type="component" value="Chromosome 1"/>
</dbReference>
<feature type="transmembrane region" description="Helical" evidence="5">
    <location>
        <begin position="103"/>
        <end position="130"/>
    </location>
</feature>
<dbReference type="VEuPathDB" id="FungiDB:C1_02410C_A"/>
<dbReference type="eggNOG" id="KOG2890">
    <property type="taxonomic scope" value="Eukaryota"/>
</dbReference>
<dbReference type="FunCoup" id="A0A1D8PCS2">
    <property type="interactions" value="626"/>
</dbReference>
<dbReference type="InParanoid" id="A0A1D8PCS2"/>
<protein>
    <submittedName>
        <fullName evidence="7">Uncharacterized protein</fullName>
    </submittedName>
</protein>
<keyword evidence="2 5" id="KW-0812">Transmembrane</keyword>
<dbReference type="GO" id="GO:0016020">
    <property type="term" value="C:membrane"/>
    <property type="evidence" value="ECO:0007669"/>
    <property type="project" value="UniProtKB-SubCell"/>
</dbReference>
<evidence type="ECO:0000313" key="6">
    <source>
        <dbReference type="CGD" id="CAL0000177551"/>
    </source>
</evidence>
<reference evidence="7 8" key="3">
    <citation type="journal article" date="2013" name="Genome Biol.">
        <title>Assembly of a phased diploid Candida albicans genome facilitates allele-specific measurements and provides a simple model for repeat and indel structure.</title>
        <authorList>
            <person name="Muzzey D."/>
            <person name="Schwartz K."/>
            <person name="Weissman J.S."/>
            <person name="Sherlock G."/>
        </authorList>
    </citation>
    <scope>NUCLEOTIDE SEQUENCE [LARGE SCALE GENOMIC DNA]</scope>
    <source>
        <strain evidence="8">SC5314 / ATCC MYA-2876</strain>
    </source>
</reference>
<feature type="transmembrane region" description="Helical" evidence="5">
    <location>
        <begin position="172"/>
        <end position="192"/>
    </location>
</feature>
<evidence type="ECO:0000313" key="7">
    <source>
        <dbReference type="EMBL" id="AOW25925.1"/>
    </source>
</evidence>
<evidence type="ECO:0000313" key="8">
    <source>
        <dbReference type="Proteomes" id="UP000000559"/>
    </source>
</evidence>
<keyword evidence="3 5" id="KW-1133">Transmembrane helix</keyword>
<name>A0A1D8PCS2_CANAL</name>
<dbReference type="CGD" id="CAL0000177551">
    <property type="gene designation" value="orf19.10445"/>
</dbReference>
<evidence type="ECO:0000256" key="4">
    <source>
        <dbReference type="ARBA" id="ARBA00023136"/>
    </source>
</evidence>
<dbReference type="PANTHER" id="PTHR13377">
    <property type="entry name" value="PLACENTAL PROTEIN 6"/>
    <property type="match status" value="1"/>
</dbReference>
<dbReference type="GeneID" id="3636793"/>
<proteinExistence type="predicted"/>
<reference evidence="7 8" key="1">
    <citation type="journal article" date="2004" name="Proc. Natl. Acad. Sci. U.S.A.">
        <title>The diploid genome sequence of Candida albicans.</title>
        <authorList>
            <person name="Jones T."/>
            <person name="Federspiel N.A."/>
            <person name="Chibana H."/>
            <person name="Dungan J."/>
            <person name="Kalman S."/>
            <person name="Magee B.B."/>
            <person name="Newport G."/>
            <person name="Thorstenson Y.R."/>
            <person name="Agabian N."/>
            <person name="Magee P.T."/>
            <person name="Davis R.W."/>
            <person name="Scherer S."/>
        </authorList>
    </citation>
    <scope>NUCLEOTIDE SEQUENCE [LARGE SCALE GENOMIC DNA]</scope>
    <source>
        <strain evidence="8">SC5314 / ATCC MYA-2876</strain>
    </source>
</reference>
<dbReference type="GO" id="GO:0005794">
    <property type="term" value="C:Golgi apparatus"/>
    <property type="evidence" value="ECO:0000318"/>
    <property type="project" value="GO_Central"/>
</dbReference>
<evidence type="ECO:0000256" key="1">
    <source>
        <dbReference type="ARBA" id="ARBA00004141"/>
    </source>
</evidence>
<dbReference type="AlphaFoldDB" id="A0A1D8PCS2"/>
<dbReference type="Pfam" id="PF08551">
    <property type="entry name" value="DUF1751"/>
    <property type="match status" value="1"/>
</dbReference>
<feature type="transmembrane region" description="Helical" evidence="5">
    <location>
        <begin position="66"/>
        <end position="91"/>
    </location>
</feature>
<dbReference type="OrthoDB" id="73612at2759"/>
<evidence type="ECO:0000256" key="3">
    <source>
        <dbReference type="ARBA" id="ARBA00022989"/>
    </source>
</evidence>
<dbReference type="RefSeq" id="XP_721428.2">
    <property type="nucleotide sequence ID" value="XM_716335.2"/>
</dbReference>
<keyword evidence="8" id="KW-1185">Reference proteome</keyword>
<dbReference type="GO" id="GO:0006890">
    <property type="term" value="P:retrograde vesicle-mediated transport, Golgi to endoplasmic reticulum"/>
    <property type="evidence" value="ECO:0000318"/>
    <property type="project" value="GO_Central"/>
</dbReference>
<dbReference type="PANTHER" id="PTHR13377:SF3">
    <property type="entry name" value="TRANSMEMBRANE PROTEIN 115"/>
    <property type="match status" value="1"/>
</dbReference>